<name>J6EUH8_TRIAS</name>
<evidence type="ECO:0000259" key="1">
    <source>
        <dbReference type="Pfam" id="PF03446"/>
    </source>
</evidence>
<dbReference type="VEuPathDB" id="FungiDB:A1Q1_04931"/>
<dbReference type="InterPro" id="IPR008927">
    <property type="entry name" value="6-PGluconate_DH-like_C_sf"/>
</dbReference>
<dbReference type="SUPFAM" id="SSF48179">
    <property type="entry name" value="6-phosphogluconate dehydrogenase C-terminal domain-like"/>
    <property type="match status" value="2"/>
</dbReference>
<proteinExistence type="predicted"/>
<dbReference type="Pfam" id="PF14833">
    <property type="entry name" value="NAD_binding_11"/>
    <property type="match status" value="2"/>
</dbReference>
<protein>
    <recommendedName>
        <fullName evidence="5">3-hydroxyisobutyrate dehydrogenase</fullName>
    </recommendedName>
</protein>
<dbReference type="HOGENOM" id="CLU_035117_1_2_1"/>
<dbReference type="KEGG" id="tasa:A1Q1_04931"/>
<dbReference type="EMBL" id="ALBS01000291">
    <property type="protein sequence ID" value="EJT46442.1"/>
    <property type="molecule type" value="Genomic_DNA"/>
</dbReference>
<dbReference type="InterPro" id="IPR036291">
    <property type="entry name" value="NAD(P)-bd_dom_sf"/>
</dbReference>
<comment type="caution">
    <text evidence="3">The sequence shown here is derived from an EMBL/GenBank/DDBJ whole genome shotgun (WGS) entry which is preliminary data.</text>
</comment>
<dbReference type="RefSeq" id="XP_014177213.1">
    <property type="nucleotide sequence ID" value="XM_014321738.1"/>
</dbReference>
<dbReference type="InterPro" id="IPR013328">
    <property type="entry name" value="6PGD_dom2"/>
</dbReference>
<dbReference type="GeneID" id="25988443"/>
<feature type="domain" description="3-hydroxyisobutyrate dehydrogenase-like NAD-binding" evidence="2">
    <location>
        <begin position="162"/>
        <end position="277"/>
    </location>
</feature>
<dbReference type="SUPFAM" id="SSF51735">
    <property type="entry name" value="NAD(P)-binding Rossmann-fold domains"/>
    <property type="match status" value="1"/>
</dbReference>
<dbReference type="GO" id="GO:0051287">
    <property type="term" value="F:NAD binding"/>
    <property type="evidence" value="ECO:0007669"/>
    <property type="project" value="InterPro"/>
</dbReference>
<dbReference type="PANTHER" id="PTHR43060">
    <property type="entry name" value="3-HYDROXYISOBUTYRATE DEHYDROGENASE-LIKE 1, MITOCHONDRIAL-RELATED"/>
    <property type="match status" value="1"/>
</dbReference>
<evidence type="ECO:0000313" key="3">
    <source>
        <dbReference type="EMBL" id="EJT46442.1"/>
    </source>
</evidence>
<accession>J6EUH8</accession>
<dbReference type="Gene3D" id="3.40.50.720">
    <property type="entry name" value="NAD(P)-binding Rossmann-like Domain"/>
    <property type="match status" value="1"/>
</dbReference>
<dbReference type="Proteomes" id="UP000002748">
    <property type="component" value="Unassembled WGS sequence"/>
</dbReference>
<evidence type="ECO:0000313" key="4">
    <source>
        <dbReference type="Proteomes" id="UP000002748"/>
    </source>
</evidence>
<dbReference type="PANTHER" id="PTHR43060:SF17">
    <property type="entry name" value="L-THREONATE DEHYDROGENASE"/>
    <property type="match status" value="1"/>
</dbReference>
<evidence type="ECO:0000259" key="2">
    <source>
        <dbReference type="Pfam" id="PF14833"/>
    </source>
</evidence>
<dbReference type="OrthoDB" id="435038at2759"/>
<dbReference type="AlphaFoldDB" id="J6EUH8"/>
<gene>
    <name evidence="3" type="ORF">A1Q1_04931</name>
</gene>
<evidence type="ECO:0008006" key="5">
    <source>
        <dbReference type="Google" id="ProtNLM"/>
    </source>
</evidence>
<dbReference type="GO" id="GO:0050661">
    <property type="term" value="F:NADP binding"/>
    <property type="evidence" value="ECO:0007669"/>
    <property type="project" value="InterPro"/>
</dbReference>
<reference evidence="3 4" key="1">
    <citation type="journal article" date="2012" name="Eukaryot. Cell">
        <title>Draft genome sequence of CBS 2479, the standard type strain of Trichosporon asahii.</title>
        <authorList>
            <person name="Yang R.Y."/>
            <person name="Li H.T."/>
            <person name="Zhu H."/>
            <person name="Zhou G.P."/>
            <person name="Wang M."/>
            <person name="Wang L."/>
        </authorList>
    </citation>
    <scope>NUCLEOTIDE SEQUENCE [LARGE SCALE GENOMIC DNA]</scope>
    <source>
        <strain evidence="4">ATCC 90039 / CBS 2479 / JCM 2466 / KCTC 7840 / NCYC 2677 / UAMH 7654</strain>
    </source>
</reference>
<dbReference type="Pfam" id="PF03446">
    <property type="entry name" value="NAD_binding_2"/>
    <property type="match status" value="1"/>
</dbReference>
<dbReference type="Gene3D" id="1.10.1040.10">
    <property type="entry name" value="N-(1-d-carboxylethyl)-l-norvaline Dehydrogenase, domain 2"/>
    <property type="match status" value="2"/>
</dbReference>
<feature type="domain" description="3-hydroxyisobutyrate dehydrogenase-like NAD-binding" evidence="2">
    <location>
        <begin position="311"/>
        <end position="424"/>
    </location>
</feature>
<organism evidence="3 4">
    <name type="scientific">Trichosporon asahii var. asahii (strain ATCC 90039 / CBS 2479 / JCM 2466 / KCTC 7840 / NBRC 103889/ NCYC 2677 / UAMH 7654)</name>
    <name type="common">Yeast</name>
    <dbReference type="NCBI Taxonomy" id="1186058"/>
    <lineage>
        <taxon>Eukaryota</taxon>
        <taxon>Fungi</taxon>
        <taxon>Dikarya</taxon>
        <taxon>Basidiomycota</taxon>
        <taxon>Agaricomycotina</taxon>
        <taxon>Tremellomycetes</taxon>
        <taxon>Trichosporonales</taxon>
        <taxon>Trichosporonaceae</taxon>
        <taxon>Trichosporon</taxon>
    </lineage>
</organism>
<dbReference type="InterPro" id="IPR006115">
    <property type="entry name" value="6PGDH_NADP-bd"/>
</dbReference>
<dbReference type="InterPro" id="IPR029154">
    <property type="entry name" value="HIBADH-like_NADP-bd"/>
</dbReference>
<sequence length="429" mass="44919">MELHNITSASENLVTRGFSVKAFDVYGPSLEKAKEQGIEACCTPASAAEGAQVLCLMVVNAAQVDEVLFGAEGAAAAGSSVICFSTVPPSYQVKLRGRLDDLHKDIGLVDAPVSGGFVRAAQGQLSIMVSGTESAIKVARPVLSALTNPPAGSLAIVGNDVGAASNFKLINQVLCAIHIAVSGEAMALGANLGVNPRKLYNALKDSSFMFGNRVPWQLQRDGIPKSAMTIIHKDAGIVMDEAKLAAFHAPLSAVAEQVFTAALSAGLGKEDDGNVVMLWERLGGRSVAEQGSAKDAEEEAQQPGGEEAIETISDLLNGVYIVAAAEALAFARRKGMDLADVFKVVGTSAATSKPLVRFKDELSWPDKHSPVADQPSVAATLTSLNTVLREGKRVNTPLFLTQAAQQVFTVAANKGWEHEGASIIGKLWS</sequence>
<feature type="domain" description="6-phosphogluconate dehydrogenase NADP-binding" evidence="1">
    <location>
        <begin position="10"/>
        <end position="148"/>
    </location>
</feature>